<keyword evidence="2" id="KW-0479">Metal-binding</keyword>
<dbReference type="SMART" id="SM00355">
    <property type="entry name" value="ZnF_C2H2"/>
    <property type="match status" value="3"/>
</dbReference>
<feature type="compositionally biased region" description="Basic and acidic residues" evidence="9">
    <location>
        <begin position="199"/>
        <end position="209"/>
    </location>
</feature>
<feature type="region of interest" description="Disordered" evidence="9">
    <location>
        <begin position="189"/>
        <end position="213"/>
    </location>
</feature>
<feature type="domain" description="C2H2-type" evidence="10">
    <location>
        <begin position="334"/>
        <end position="363"/>
    </location>
</feature>
<dbReference type="PROSITE" id="PS00028">
    <property type="entry name" value="ZINC_FINGER_C2H2_1"/>
    <property type="match status" value="2"/>
</dbReference>
<evidence type="ECO:0000256" key="5">
    <source>
        <dbReference type="ARBA" id="ARBA00023015"/>
    </source>
</evidence>
<dbReference type="Proteomes" id="UP000193067">
    <property type="component" value="Unassembled WGS sequence"/>
</dbReference>
<evidence type="ECO:0000256" key="6">
    <source>
        <dbReference type="ARBA" id="ARBA00023163"/>
    </source>
</evidence>
<evidence type="ECO:0000256" key="9">
    <source>
        <dbReference type="SAM" id="MobiDB-lite"/>
    </source>
</evidence>
<keyword evidence="4" id="KW-0862">Zinc</keyword>
<dbReference type="GO" id="GO:0008270">
    <property type="term" value="F:zinc ion binding"/>
    <property type="evidence" value="ECO:0007669"/>
    <property type="project" value="UniProtKB-KW"/>
</dbReference>
<dbReference type="InterPro" id="IPR013087">
    <property type="entry name" value="Znf_C2H2_type"/>
</dbReference>
<evidence type="ECO:0000256" key="2">
    <source>
        <dbReference type="ARBA" id="ARBA00022723"/>
    </source>
</evidence>
<protein>
    <recommendedName>
        <fullName evidence="10">C2H2-type domain-containing protein</fullName>
    </recommendedName>
</protein>
<dbReference type="GO" id="GO:0001227">
    <property type="term" value="F:DNA-binding transcription repressor activity, RNA polymerase II-specific"/>
    <property type="evidence" value="ECO:0007669"/>
    <property type="project" value="TreeGrafter"/>
</dbReference>
<keyword evidence="5" id="KW-0805">Transcription regulation</keyword>
<keyword evidence="3" id="KW-0677">Repeat</keyword>
<evidence type="ECO:0000256" key="3">
    <source>
        <dbReference type="ARBA" id="ARBA00022737"/>
    </source>
</evidence>
<reference evidence="11 12" key="1">
    <citation type="journal article" date="2015" name="Biotechnol. Biofuels">
        <title>Enhanced degradation of softwood versus hardwood by the white-rot fungus Pycnoporus coccineus.</title>
        <authorList>
            <person name="Couturier M."/>
            <person name="Navarro D."/>
            <person name="Chevret D."/>
            <person name="Henrissat B."/>
            <person name="Piumi F."/>
            <person name="Ruiz-Duenas F.J."/>
            <person name="Martinez A.T."/>
            <person name="Grigoriev I.V."/>
            <person name="Riley R."/>
            <person name="Lipzen A."/>
            <person name="Berrin J.G."/>
            <person name="Master E.R."/>
            <person name="Rosso M.N."/>
        </authorList>
    </citation>
    <scope>NUCLEOTIDE SEQUENCE [LARGE SCALE GENOMIC DNA]</scope>
    <source>
        <strain evidence="11 12">BRFM310</strain>
    </source>
</reference>
<evidence type="ECO:0000256" key="1">
    <source>
        <dbReference type="ARBA" id="ARBA00004123"/>
    </source>
</evidence>
<feature type="region of interest" description="Disordered" evidence="9">
    <location>
        <begin position="612"/>
        <end position="649"/>
    </location>
</feature>
<dbReference type="STRING" id="1353009.A0A1Y2ISS2"/>
<keyword evidence="8" id="KW-0863">Zinc-finger</keyword>
<name>A0A1Y2ISS2_TRAC3</name>
<sequence length="649" mass="69877">MASSINLPDFDFSNTGGEDYNDAEEYDDGEEGEEYDEGEDLEAEAEEMARRLGDQLLADIAKAQAEAAAAAFAAPAENSIGAPPTETHEHHAQAEASQPSPYKKKQDAALLTMKAILAFASKNPVVQSAMSTSQVPGTEGANLLDVFNRCIAASSISKPLARTLTEIVLSLAKSEVLFGSLRNSDAPAIQLDKGKRKRDQADEGGRHAELGPGFPQKRVAIQFDQPDLLHHLSEAVRIISHALSSAPAHRQSIDPALISSIQLQLHQVFLFAVTSAPRAVDGRMPALQELAGLVQMLGVLSGIHIGNPAMHPPSHWHMPPDAAPPPPDIGTAVYPCLVPGCNKTFHRLYSLRTHQRFHTLEHRPYRCMHCPASFVRNHDLKRHALLHEKKAWRCAGCNKIFSRRDAIKRHKDARGRAGGKSRPGEADPVDTACAYAEIEEVEVEKADGDEEMSRRAKLWNGIAASTAASMSMGEHGPEEGEIDPAIVFEAQNIVLSIHGLLQAEVAKGLGPPAAPAPMPPPHVSQSTLASIIARAQQTVVPQEIPVPPPPAPEQPPEEHPRDEPMVVDEPAPPPPSEAQAGSERAASSSTPPPLSLSWLSEEQTRLLEQAIAQAASAAQAQAEAEAALEEEEEEEFDEDDEQDQEGAGE</sequence>
<feature type="compositionally biased region" description="Basic residues" evidence="9">
    <location>
        <begin position="409"/>
        <end position="419"/>
    </location>
</feature>
<dbReference type="GO" id="GO:0005654">
    <property type="term" value="C:nucleoplasm"/>
    <property type="evidence" value="ECO:0007669"/>
    <property type="project" value="TreeGrafter"/>
</dbReference>
<feature type="domain" description="C2H2-type" evidence="10">
    <location>
        <begin position="365"/>
        <end position="392"/>
    </location>
</feature>
<feature type="compositionally biased region" description="Acidic residues" evidence="9">
    <location>
        <begin position="19"/>
        <end position="46"/>
    </location>
</feature>
<feature type="domain" description="C2H2-type" evidence="10">
    <location>
        <begin position="392"/>
        <end position="421"/>
    </location>
</feature>
<dbReference type="SUPFAM" id="SSF57667">
    <property type="entry name" value="beta-beta-alpha zinc fingers"/>
    <property type="match status" value="2"/>
</dbReference>
<gene>
    <name evidence="11" type="ORF">PYCCODRAFT_1434068</name>
</gene>
<proteinExistence type="predicted"/>
<evidence type="ECO:0000256" key="7">
    <source>
        <dbReference type="ARBA" id="ARBA00023242"/>
    </source>
</evidence>
<comment type="subcellular location">
    <subcellularLocation>
        <location evidence="1">Nucleus</location>
    </subcellularLocation>
</comment>
<feature type="compositionally biased region" description="Acidic residues" evidence="9">
    <location>
        <begin position="626"/>
        <end position="649"/>
    </location>
</feature>
<evidence type="ECO:0000313" key="12">
    <source>
        <dbReference type="Proteomes" id="UP000193067"/>
    </source>
</evidence>
<dbReference type="PROSITE" id="PS50157">
    <property type="entry name" value="ZINC_FINGER_C2H2_2"/>
    <property type="match status" value="3"/>
</dbReference>
<evidence type="ECO:0000256" key="8">
    <source>
        <dbReference type="PROSITE-ProRule" id="PRU00042"/>
    </source>
</evidence>
<feature type="region of interest" description="Disordered" evidence="9">
    <location>
        <begin position="542"/>
        <end position="597"/>
    </location>
</feature>
<feature type="compositionally biased region" description="Low complexity" evidence="9">
    <location>
        <begin position="612"/>
        <end position="625"/>
    </location>
</feature>
<evidence type="ECO:0000313" key="11">
    <source>
        <dbReference type="EMBL" id="OSD03674.1"/>
    </source>
</evidence>
<dbReference type="PANTHER" id="PTHR24399">
    <property type="entry name" value="ZINC FINGER AND BTB DOMAIN-CONTAINING"/>
    <property type="match status" value="1"/>
</dbReference>
<dbReference type="Pfam" id="PF00096">
    <property type="entry name" value="zf-C2H2"/>
    <property type="match status" value="2"/>
</dbReference>
<dbReference type="InterPro" id="IPR036236">
    <property type="entry name" value="Znf_C2H2_sf"/>
</dbReference>
<dbReference type="PANTHER" id="PTHR24399:SF70">
    <property type="entry name" value="C2H2-TYPE DOMAIN-CONTAINING PROTEIN"/>
    <property type="match status" value="1"/>
</dbReference>
<organism evidence="11 12">
    <name type="scientific">Trametes coccinea (strain BRFM310)</name>
    <name type="common">Pycnoporus coccineus</name>
    <dbReference type="NCBI Taxonomy" id="1353009"/>
    <lineage>
        <taxon>Eukaryota</taxon>
        <taxon>Fungi</taxon>
        <taxon>Dikarya</taxon>
        <taxon>Basidiomycota</taxon>
        <taxon>Agaricomycotina</taxon>
        <taxon>Agaricomycetes</taxon>
        <taxon>Polyporales</taxon>
        <taxon>Polyporaceae</taxon>
        <taxon>Trametes</taxon>
    </lineage>
</organism>
<dbReference type="Gene3D" id="3.30.160.60">
    <property type="entry name" value="Classic Zinc Finger"/>
    <property type="match status" value="2"/>
</dbReference>
<feature type="region of interest" description="Disordered" evidence="9">
    <location>
        <begin position="409"/>
        <end position="428"/>
    </location>
</feature>
<feature type="compositionally biased region" description="Pro residues" evidence="9">
    <location>
        <begin position="544"/>
        <end position="554"/>
    </location>
</feature>
<dbReference type="AlphaFoldDB" id="A0A1Y2ISS2"/>
<evidence type="ECO:0000259" key="10">
    <source>
        <dbReference type="PROSITE" id="PS50157"/>
    </source>
</evidence>
<keyword evidence="7" id="KW-0539">Nucleus</keyword>
<feature type="region of interest" description="Disordered" evidence="9">
    <location>
        <begin position="78"/>
        <end position="105"/>
    </location>
</feature>
<dbReference type="EMBL" id="KZ084099">
    <property type="protein sequence ID" value="OSD03674.1"/>
    <property type="molecule type" value="Genomic_DNA"/>
</dbReference>
<keyword evidence="6" id="KW-0804">Transcription</keyword>
<keyword evidence="12" id="KW-1185">Reference proteome</keyword>
<evidence type="ECO:0000256" key="4">
    <source>
        <dbReference type="ARBA" id="ARBA00022833"/>
    </source>
</evidence>
<dbReference type="GO" id="GO:0000978">
    <property type="term" value="F:RNA polymerase II cis-regulatory region sequence-specific DNA binding"/>
    <property type="evidence" value="ECO:0007669"/>
    <property type="project" value="TreeGrafter"/>
</dbReference>
<accession>A0A1Y2ISS2</accession>
<feature type="region of interest" description="Disordered" evidence="9">
    <location>
        <begin position="1"/>
        <end position="46"/>
    </location>
</feature>
<dbReference type="OrthoDB" id="8922241at2759"/>